<proteinExistence type="predicted"/>
<dbReference type="AlphaFoldDB" id="A0A9P4HPD7"/>
<dbReference type="EMBL" id="ML978744">
    <property type="protein sequence ID" value="KAF2084243.1"/>
    <property type="molecule type" value="Genomic_DNA"/>
</dbReference>
<feature type="compositionally biased region" description="Low complexity" evidence="1">
    <location>
        <begin position="10"/>
        <end position="21"/>
    </location>
</feature>
<evidence type="ECO:0000313" key="3">
    <source>
        <dbReference type="Proteomes" id="UP000799776"/>
    </source>
</evidence>
<reference evidence="2" key="1">
    <citation type="journal article" date="2020" name="Stud. Mycol.">
        <title>101 Dothideomycetes genomes: a test case for predicting lifestyles and emergence of pathogens.</title>
        <authorList>
            <person name="Haridas S."/>
            <person name="Albert R."/>
            <person name="Binder M."/>
            <person name="Bloem J."/>
            <person name="Labutti K."/>
            <person name="Salamov A."/>
            <person name="Andreopoulos B."/>
            <person name="Baker S."/>
            <person name="Barry K."/>
            <person name="Bills G."/>
            <person name="Bluhm B."/>
            <person name="Cannon C."/>
            <person name="Castanera R."/>
            <person name="Culley D."/>
            <person name="Daum C."/>
            <person name="Ezra D."/>
            <person name="Gonzalez J."/>
            <person name="Henrissat B."/>
            <person name="Kuo A."/>
            <person name="Liang C."/>
            <person name="Lipzen A."/>
            <person name="Lutzoni F."/>
            <person name="Magnuson J."/>
            <person name="Mondo S."/>
            <person name="Nolan M."/>
            <person name="Ohm R."/>
            <person name="Pangilinan J."/>
            <person name="Park H.-J."/>
            <person name="Ramirez L."/>
            <person name="Alfaro M."/>
            <person name="Sun H."/>
            <person name="Tritt A."/>
            <person name="Yoshinaga Y."/>
            <person name="Zwiers L.-H."/>
            <person name="Turgeon B."/>
            <person name="Goodwin S."/>
            <person name="Spatafora J."/>
            <person name="Crous P."/>
            <person name="Grigoriev I."/>
        </authorList>
    </citation>
    <scope>NUCLEOTIDE SEQUENCE</scope>
    <source>
        <strain evidence="2">CBS 121410</strain>
    </source>
</reference>
<feature type="compositionally biased region" description="Basic residues" evidence="1">
    <location>
        <begin position="120"/>
        <end position="129"/>
    </location>
</feature>
<feature type="region of interest" description="Disordered" evidence="1">
    <location>
        <begin position="99"/>
        <end position="145"/>
    </location>
</feature>
<gene>
    <name evidence="2" type="ORF">K490DRAFT_16970</name>
</gene>
<keyword evidence="3" id="KW-1185">Reference proteome</keyword>
<organism evidence="2 3">
    <name type="scientific">Saccharata proteae CBS 121410</name>
    <dbReference type="NCBI Taxonomy" id="1314787"/>
    <lineage>
        <taxon>Eukaryota</taxon>
        <taxon>Fungi</taxon>
        <taxon>Dikarya</taxon>
        <taxon>Ascomycota</taxon>
        <taxon>Pezizomycotina</taxon>
        <taxon>Dothideomycetes</taxon>
        <taxon>Dothideomycetes incertae sedis</taxon>
        <taxon>Botryosphaeriales</taxon>
        <taxon>Saccharataceae</taxon>
        <taxon>Saccharata</taxon>
    </lineage>
</organism>
<accession>A0A9P4HPD7</accession>
<dbReference type="Proteomes" id="UP000799776">
    <property type="component" value="Unassembled WGS sequence"/>
</dbReference>
<feature type="non-terminal residue" evidence="2">
    <location>
        <position position="145"/>
    </location>
</feature>
<evidence type="ECO:0000256" key="1">
    <source>
        <dbReference type="SAM" id="MobiDB-lite"/>
    </source>
</evidence>
<feature type="region of interest" description="Disordered" evidence="1">
    <location>
        <begin position="1"/>
        <end position="86"/>
    </location>
</feature>
<evidence type="ECO:0000313" key="2">
    <source>
        <dbReference type="EMBL" id="KAF2084243.1"/>
    </source>
</evidence>
<dbReference type="OrthoDB" id="5327145at2759"/>
<sequence>MFASHADQENAINARQAQAAAKPLNGFKTPGPANKPPKTPFKLPLNDENNTRFGGKSSKGAPMGNKGAEVDNSAFVTPAGPRARAPLGMKTTNAKARAFETPAPPTAVPGSEKTAAKSSNRLKRARVKVHQGTPVKDITENEERE</sequence>
<name>A0A9P4HPD7_9PEZI</name>
<protein>
    <submittedName>
        <fullName evidence="2">Uncharacterized protein</fullName>
    </submittedName>
</protein>
<comment type="caution">
    <text evidence="2">The sequence shown here is derived from an EMBL/GenBank/DDBJ whole genome shotgun (WGS) entry which is preliminary data.</text>
</comment>